<evidence type="ECO:0000256" key="3">
    <source>
        <dbReference type="HAMAP-Rule" id="MF_00220"/>
    </source>
</evidence>
<dbReference type="EC" id="3.5.2.3" evidence="3"/>
<dbReference type="Proteomes" id="UP000320496">
    <property type="component" value="Chromosome"/>
</dbReference>
<reference evidence="6 7" key="1">
    <citation type="submission" date="2019-02" db="EMBL/GenBank/DDBJ databases">
        <title>Deep-cultivation of Planctomycetes and their phenomic and genomic characterization uncovers novel biology.</title>
        <authorList>
            <person name="Wiegand S."/>
            <person name="Jogler M."/>
            <person name="Boedeker C."/>
            <person name="Pinto D."/>
            <person name="Vollmers J."/>
            <person name="Rivas-Marin E."/>
            <person name="Kohn T."/>
            <person name="Peeters S.H."/>
            <person name="Heuer A."/>
            <person name="Rast P."/>
            <person name="Oberbeckmann S."/>
            <person name="Bunk B."/>
            <person name="Jeske O."/>
            <person name="Meyerdierks A."/>
            <person name="Storesund J.E."/>
            <person name="Kallscheuer N."/>
            <person name="Luecker S."/>
            <person name="Lage O.M."/>
            <person name="Pohl T."/>
            <person name="Merkel B.J."/>
            <person name="Hornburger P."/>
            <person name="Mueller R.-W."/>
            <person name="Bruemmer F."/>
            <person name="Labrenz M."/>
            <person name="Spormann A.M."/>
            <person name="Op den Camp H."/>
            <person name="Overmann J."/>
            <person name="Amann R."/>
            <person name="Jetten M.S.M."/>
            <person name="Mascher T."/>
            <person name="Medema M.H."/>
            <person name="Devos D.P."/>
            <person name="Kaster A.-K."/>
            <person name="Ovreas L."/>
            <person name="Rohde M."/>
            <person name="Galperin M.Y."/>
            <person name="Jogler C."/>
        </authorList>
    </citation>
    <scope>NUCLEOTIDE SEQUENCE [LARGE SCALE GENOMIC DNA]</scope>
    <source>
        <strain evidence="6 7">Mal4</strain>
    </source>
</reference>
<evidence type="ECO:0000259" key="5">
    <source>
        <dbReference type="Pfam" id="PF12890"/>
    </source>
</evidence>
<dbReference type="InterPro" id="IPR050138">
    <property type="entry name" value="DHOase/Allantoinase_Hydrolase"/>
</dbReference>
<dbReference type="KEGG" id="mri:Mal4_07970"/>
<dbReference type="InterPro" id="IPR013108">
    <property type="entry name" value="Amidohydro_3"/>
</dbReference>
<dbReference type="AlphaFoldDB" id="A0A517Z207"/>
<feature type="binding site" evidence="3">
    <location>
        <position position="60"/>
    </location>
    <ligand>
        <name>Zn(2+)</name>
        <dbReference type="ChEBI" id="CHEBI:29105"/>
        <label>1</label>
    </ligand>
</feature>
<dbReference type="CDD" id="cd01317">
    <property type="entry name" value="DHOase_IIa"/>
    <property type="match status" value="1"/>
</dbReference>
<dbReference type="NCBIfam" id="TIGR00857">
    <property type="entry name" value="pyrC_multi"/>
    <property type="match status" value="1"/>
</dbReference>
<organism evidence="6 7">
    <name type="scientific">Maioricimonas rarisocia</name>
    <dbReference type="NCBI Taxonomy" id="2528026"/>
    <lineage>
        <taxon>Bacteria</taxon>
        <taxon>Pseudomonadati</taxon>
        <taxon>Planctomycetota</taxon>
        <taxon>Planctomycetia</taxon>
        <taxon>Planctomycetales</taxon>
        <taxon>Planctomycetaceae</taxon>
        <taxon>Maioricimonas</taxon>
    </lineage>
</organism>
<dbReference type="InterPro" id="IPR032466">
    <property type="entry name" value="Metal_Hydrolase"/>
</dbReference>
<protein>
    <recommendedName>
        <fullName evidence="3">Dihydroorotase</fullName>
        <shortName evidence="3">DHOase</shortName>
        <ecNumber evidence="3">3.5.2.3</ecNumber>
    </recommendedName>
</protein>
<dbReference type="GO" id="GO:0004151">
    <property type="term" value="F:dihydroorotase activity"/>
    <property type="evidence" value="ECO:0007669"/>
    <property type="project" value="UniProtKB-UniRule"/>
</dbReference>
<dbReference type="PANTHER" id="PTHR43668">
    <property type="entry name" value="ALLANTOINASE"/>
    <property type="match status" value="1"/>
</dbReference>
<keyword evidence="3" id="KW-0479">Metal-binding</keyword>
<sequence length="434" mass="46487">MTTLLIRGGRIVDPATDTDAVGDLFIRDGRIADLPTGEVTADRTIDASGMIVCPGLIDAHVALREPGFDEDETIRSGTAAALAGGFTTIGCLPDTNPPVDNRASAEFVTLQAERAGNCHVVPLGAVTKKLAGEELAEIGQLIDGGAAAFSDGKRPIANSEVMRRALQYTRMFGKAILHHPQVPELAHGGVMHEGHYSMLLGLRGIPAAAEEIMVRRDIALAEDTGGHVHLMAVSSRSSIDEIRQARERGVNVTADVTPHHLALTDESLQTYDSHYKVDPPLRPRDHVMALIDALKDDTIKLISSDHQPYASEKKVCELDLAPSGICGLETLLPLCIGTLIRSGHLSWPQFISKVTVGPAKLLGLAERGTLAVGSIADVTIVDPDVEWTINAQAFQSMSRNTPFDGRTVHGRAQYTIVGGDVRYECRENVGADAR</sequence>
<dbReference type="GO" id="GO:0008270">
    <property type="term" value="F:zinc ion binding"/>
    <property type="evidence" value="ECO:0007669"/>
    <property type="project" value="UniProtKB-UniRule"/>
</dbReference>
<dbReference type="SUPFAM" id="SSF51556">
    <property type="entry name" value="Metallo-dependent hydrolases"/>
    <property type="match status" value="1"/>
</dbReference>
<dbReference type="InterPro" id="IPR011059">
    <property type="entry name" value="Metal-dep_hydrolase_composite"/>
</dbReference>
<dbReference type="OrthoDB" id="9765462at2"/>
<dbReference type="GO" id="GO:0005737">
    <property type="term" value="C:cytoplasm"/>
    <property type="evidence" value="ECO:0007669"/>
    <property type="project" value="TreeGrafter"/>
</dbReference>
<evidence type="ECO:0000313" key="7">
    <source>
        <dbReference type="Proteomes" id="UP000320496"/>
    </source>
</evidence>
<keyword evidence="2 3" id="KW-0665">Pyrimidine biosynthesis</keyword>
<dbReference type="InterPro" id="IPR024403">
    <property type="entry name" value="DHOase_cat"/>
</dbReference>
<evidence type="ECO:0000259" key="4">
    <source>
        <dbReference type="Pfam" id="PF07969"/>
    </source>
</evidence>
<comment type="function">
    <text evidence="3">Catalyzes the reversible cyclization of carbamoyl aspartate to dihydroorotate.</text>
</comment>
<proteinExistence type="inferred from homology"/>
<feature type="binding site" evidence="3">
    <location>
        <position position="305"/>
    </location>
    <ligand>
        <name>Zn(2+)</name>
        <dbReference type="ChEBI" id="CHEBI:29105"/>
        <label>1</label>
    </ligand>
</feature>
<comment type="pathway">
    <text evidence="3">Pyrimidine metabolism; UMP biosynthesis via de novo pathway; (S)-dihydroorotate from bicarbonate: step 3/3.</text>
</comment>
<dbReference type="SUPFAM" id="SSF51338">
    <property type="entry name" value="Composite domain of metallo-dependent hydrolases"/>
    <property type="match status" value="1"/>
</dbReference>
<evidence type="ECO:0000313" key="6">
    <source>
        <dbReference type="EMBL" id="QDU36511.1"/>
    </source>
</evidence>
<gene>
    <name evidence="6" type="primary">pyrC_1</name>
    <name evidence="3" type="synonym">pyrC</name>
    <name evidence="6" type="ORF">Mal4_07970</name>
</gene>
<feature type="active site" evidence="3">
    <location>
        <position position="305"/>
    </location>
</feature>
<dbReference type="Gene3D" id="2.30.40.10">
    <property type="entry name" value="Urease, subunit C, domain 1"/>
    <property type="match status" value="1"/>
</dbReference>
<feature type="domain" description="Dihydroorotase catalytic" evidence="5">
    <location>
        <begin position="50"/>
        <end position="237"/>
    </location>
</feature>
<dbReference type="InterPro" id="IPR004722">
    <property type="entry name" value="DHOase"/>
</dbReference>
<accession>A0A517Z207</accession>
<dbReference type="GO" id="GO:0004038">
    <property type="term" value="F:allantoinase activity"/>
    <property type="evidence" value="ECO:0007669"/>
    <property type="project" value="TreeGrafter"/>
</dbReference>
<dbReference type="PANTHER" id="PTHR43668:SF2">
    <property type="entry name" value="ALLANTOINASE"/>
    <property type="match status" value="1"/>
</dbReference>
<dbReference type="HAMAP" id="MF_00220_B">
    <property type="entry name" value="PyrC_classI_B"/>
    <property type="match status" value="1"/>
</dbReference>
<dbReference type="Gene3D" id="3.20.20.140">
    <property type="entry name" value="Metal-dependent hydrolases"/>
    <property type="match status" value="1"/>
</dbReference>
<name>A0A517Z207_9PLAN</name>
<comment type="similarity">
    <text evidence="3">Belongs to the metallo-dependent hydrolases superfamily. DHOase family. Class I DHOase subfamily.</text>
</comment>
<keyword evidence="3 6" id="KW-0378">Hydrolase</keyword>
<dbReference type="GO" id="GO:0044205">
    <property type="term" value="P:'de novo' UMP biosynthetic process"/>
    <property type="evidence" value="ECO:0007669"/>
    <property type="project" value="UniProtKB-UniRule"/>
</dbReference>
<evidence type="ECO:0000256" key="1">
    <source>
        <dbReference type="ARBA" id="ARBA00022833"/>
    </source>
</evidence>
<dbReference type="UniPathway" id="UPA00070">
    <property type="reaction ID" value="UER00117"/>
</dbReference>
<dbReference type="GO" id="GO:0006145">
    <property type="term" value="P:purine nucleobase catabolic process"/>
    <property type="evidence" value="ECO:0007669"/>
    <property type="project" value="TreeGrafter"/>
</dbReference>
<keyword evidence="1 3" id="KW-0862">Zinc</keyword>
<keyword evidence="7" id="KW-1185">Reference proteome</keyword>
<dbReference type="Pfam" id="PF12890">
    <property type="entry name" value="DHOase"/>
    <property type="match status" value="1"/>
</dbReference>
<dbReference type="EMBL" id="CP036275">
    <property type="protein sequence ID" value="QDU36511.1"/>
    <property type="molecule type" value="Genomic_DNA"/>
</dbReference>
<dbReference type="Pfam" id="PF07969">
    <property type="entry name" value="Amidohydro_3"/>
    <property type="match status" value="1"/>
</dbReference>
<comment type="cofactor">
    <cofactor evidence="3">
        <name>Zn(2+)</name>
        <dbReference type="ChEBI" id="CHEBI:29105"/>
    </cofactor>
    <text evidence="3">Binds 2 Zn(2+) ions per subunit.</text>
</comment>
<comment type="caution">
    <text evidence="3">Lacks conserved residue(s) required for the propagation of feature annotation.</text>
</comment>
<evidence type="ECO:0000256" key="2">
    <source>
        <dbReference type="ARBA" id="ARBA00022975"/>
    </source>
</evidence>
<feature type="binding site" evidence="3">
    <location>
        <position position="179"/>
    </location>
    <ligand>
        <name>Zn(2+)</name>
        <dbReference type="ChEBI" id="CHEBI:29105"/>
        <label>2</label>
    </ligand>
</feature>
<feature type="domain" description="Amidohydrolase 3" evidence="4">
    <location>
        <begin position="342"/>
        <end position="409"/>
    </location>
</feature>
<comment type="catalytic activity">
    <reaction evidence="3">
        <text>(S)-dihydroorotate + H2O = N-carbamoyl-L-aspartate + H(+)</text>
        <dbReference type="Rhea" id="RHEA:24296"/>
        <dbReference type="ChEBI" id="CHEBI:15377"/>
        <dbReference type="ChEBI" id="CHEBI:15378"/>
        <dbReference type="ChEBI" id="CHEBI:30864"/>
        <dbReference type="ChEBI" id="CHEBI:32814"/>
        <dbReference type="EC" id="3.5.2.3"/>
    </reaction>
</comment>
<dbReference type="RefSeq" id="WP_145367162.1">
    <property type="nucleotide sequence ID" value="NZ_CP036275.1"/>
</dbReference>